<reference evidence="1 2" key="1">
    <citation type="submission" date="2016-10" db="EMBL/GenBank/DDBJ databases">
        <authorList>
            <person name="de Groot N.N."/>
        </authorList>
    </citation>
    <scope>NUCLEOTIDE SEQUENCE [LARGE SCALE GENOMIC DNA]</scope>
    <source>
        <strain evidence="1 2">R-24608</strain>
    </source>
</reference>
<dbReference type="Proteomes" id="UP000183656">
    <property type="component" value="Unassembled WGS sequence"/>
</dbReference>
<proteinExistence type="predicted"/>
<dbReference type="OrthoDB" id="8913744at2"/>
<name>A0A1I7KRG6_9BURK</name>
<dbReference type="STRING" id="343013.SAMN04489707_106711"/>
<protein>
    <submittedName>
        <fullName evidence="1">Uncharacterized protein</fullName>
    </submittedName>
</protein>
<dbReference type="AlphaFoldDB" id="A0A1I7KRG6"/>
<sequence length="68" mass="7396">MTASTVASASPRMPTYTPTNEENRAFAMLQALSDATMARLYLSKGNLPAARRKAVQLLKALQVLEVTQ</sequence>
<gene>
    <name evidence="1" type="ORF">SAMN04489707_106711</name>
</gene>
<evidence type="ECO:0000313" key="2">
    <source>
        <dbReference type="Proteomes" id="UP000183656"/>
    </source>
</evidence>
<accession>A0A1I7KRG6</accession>
<evidence type="ECO:0000313" key="1">
    <source>
        <dbReference type="EMBL" id="SFV00020.1"/>
    </source>
</evidence>
<organism evidence="1 2">
    <name type="scientific">Paenacidovorax caeni</name>
    <dbReference type="NCBI Taxonomy" id="343013"/>
    <lineage>
        <taxon>Bacteria</taxon>
        <taxon>Pseudomonadati</taxon>
        <taxon>Pseudomonadota</taxon>
        <taxon>Betaproteobacteria</taxon>
        <taxon>Burkholderiales</taxon>
        <taxon>Comamonadaceae</taxon>
        <taxon>Paenacidovorax</taxon>
    </lineage>
</organism>
<dbReference type="EMBL" id="FPBX01000067">
    <property type="protein sequence ID" value="SFV00020.1"/>
    <property type="molecule type" value="Genomic_DNA"/>
</dbReference>
<keyword evidence="2" id="KW-1185">Reference proteome</keyword>
<dbReference type="RefSeq" id="WP_054258108.1">
    <property type="nucleotide sequence ID" value="NZ_CYIG01000098.1"/>
</dbReference>